<dbReference type="EMBL" id="NAJQ01000290">
    <property type="protein sequence ID" value="TKA72855.1"/>
    <property type="molecule type" value="Genomic_DNA"/>
</dbReference>
<comment type="caution">
    <text evidence="2">The sequence shown here is derived from an EMBL/GenBank/DDBJ whole genome shotgun (WGS) entry which is preliminary data.</text>
</comment>
<gene>
    <name evidence="2" type="ORF">B0A55_07700</name>
</gene>
<organism evidence="2 3">
    <name type="scientific">Friedmanniomyces simplex</name>
    <dbReference type="NCBI Taxonomy" id="329884"/>
    <lineage>
        <taxon>Eukaryota</taxon>
        <taxon>Fungi</taxon>
        <taxon>Dikarya</taxon>
        <taxon>Ascomycota</taxon>
        <taxon>Pezizomycotina</taxon>
        <taxon>Dothideomycetes</taxon>
        <taxon>Dothideomycetidae</taxon>
        <taxon>Mycosphaerellales</taxon>
        <taxon>Teratosphaeriaceae</taxon>
        <taxon>Friedmanniomyces</taxon>
    </lineage>
</organism>
<name>A0A4U0XE46_9PEZI</name>
<feature type="region of interest" description="Disordered" evidence="1">
    <location>
        <begin position="130"/>
        <end position="157"/>
    </location>
</feature>
<accession>A0A4U0XE46</accession>
<dbReference type="Proteomes" id="UP000309340">
    <property type="component" value="Unassembled WGS sequence"/>
</dbReference>
<evidence type="ECO:0000256" key="1">
    <source>
        <dbReference type="SAM" id="MobiDB-lite"/>
    </source>
</evidence>
<keyword evidence="3" id="KW-1185">Reference proteome</keyword>
<dbReference type="AlphaFoldDB" id="A0A4U0XE46"/>
<proteinExistence type="predicted"/>
<sequence length="571" mass="62534">MNQQPQNGDAEFIATATFRLCHKPAAAETITYHLSVGTSPTKTEIDILSALGENGRTSFCTFHEERESCVVSRPLGDLIIIWHPEKIAGSNFCLHVHARQLRVSDEEVRAAEKEWQGVGEVAGSGVETEVAKGAEAESSNTGKNKAARRKSGSSELPGDSVTVRLSFLQDEDSVLDPAVWRGVDISVPRTARVESLPTLMMADVRTLVKQDKRLFAMLQAGSSKIIVNPSLQFKDYRDRYVNFELGKLLVETFADLFSAASEERSVDVAVEMLGRDAETTPKKPADAVEPFVCDVSAMFRLGAVQQRAASASTKASGIAHEMIIVGVFDDTAGLLLGTVPIFSVNSLLIGDCYVGATTIDFKETHEWAEKYADATSIEDLAALVRAHRKDKPKPALRLPVRPSFSFRRFNPLEHGLGVIRWPSVGVHLTVRCVSMLPASYSSDDGGLIVFPALRHTRYALESVDNVDSVKMMIREEMRGQGKDGRTCGCLFEEGMMGKWEMVLWVLPQMEGTATLYRWVEGGAAQFLRPGDKGTMDGRLYVEAHVLEVEGPVSGRVEAADEMEEGSSLFVS</sequence>
<protein>
    <submittedName>
        <fullName evidence="2">Uncharacterized protein</fullName>
    </submittedName>
</protein>
<evidence type="ECO:0000313" key="2">
    <source>
        <dbReference type="EMBL" id="TKA72855.1"/>
    </source>
</evidence>
<dbReference type="OrthoDB" id="3818731at2759"/>
<reference evidence="2 3" key="1">
    <citation type="submission" date="2017-03" db="EMBL/GenBank/DDBJ databases">
        <title>Genomes of endolithic fungi from Antarctica.</title>
        <authorList>
            <person name="Coleine C."/>
            <person name="Masonjones S."/>
            <person name="Stajich J.E."/>
        </authorList>
    </citation>
    <scope>NUCLEOTIDE SEQUENCE [LARGE SCALE GENOMIC DNA]</scope>
    <source>
        <strain evidence="2 3">CCFEE 5184</strain>
    </source>
</reference>
<evidence type="ECO:0000313" key="3">
    <source>
        <dbReference type="Proteomes" id="UP000309340"/>
    </source>
</evidence>